<name>A0ABT4GX33_PAEAL</name>
<evidence type="ECO:0000313" key="1">
    <source>
        <dbReference type="EMBL" id="MCY9761240.1"/>
    </source>
</evidence>
<reference evidence="1 2" key="1">
    <citation type="submission" date="2022-05" db="EMBL/GenBank/DDBJ databases">
        <title>Genome Sequencing of Bee-Associated Microbes.</title>
        <authorList>
            <person name="Dunlap C."/>
        </authorList>
    </citation>
    <scope>NUCLEOTIDE SEQUENCE [LARGE SCALE GENOMIC DNA]</scope>
    <source>
        <strain evidence="1 2">NRRL B-04010</strain>
    </source>
</reference>
<dbReference type="EMBL" id="JAMDNP010000021">
    <property type="protein sequence ID" value="MCY9761240.1"/>
    <property type="molecule type" value="Genomic_DNA"/>
</dbReference>
<sequence length="174" mass="19673">MSVHDFDGLAKKFKRLGDDGMNKVLRNIAESVGETLLNLIIDEIDRQDLIDTGAMWNSFTRGSEGNVWEWDVDRNTITLEVGSNLGGDRNDSGKWPYPRLLNEGYTIHKAHFVPGYWNSGGSFVYDPSAKGGFMAKPRSFIGRHYFDIAVKELEGGMNQLIMRRLEIELGRLFA</sequence>
<keyword evidence="2" id="KW-1185">Reference proteome</keyword>
<organism evidence="1 2">
    <name type="scientific">Paenibacillus alvei</name>
    <name type="common">Bacillus alvei</name>
    <dbReference type="NCBI Taxonomy" id="44250"/>
    <lineage>
        <taxon>Bacteria</taxon>
        <taxon>Bacillati</taxon>
        <taxon>Bacillota</taxon>
        <taxon>Bacilli</taxon>
        <taxon>Bacillales</taxon>
        <taxon>Paenibacillaceae</taxon>
        <taxon>Paenibacillus</taxon>
    </lineage>
</organism>
<protein>
    <submittedName>
        <fullName evidence="1">HK97 gp10 family phage protein</fullName>
    </submittedName>
</protein>
<dbReference type="Proteomes" id="UP001527181">
    <property type="component" value="Unassembled WGS sequence"/>
</dbReference>
<comment type="caution">
    <text evidence="1">The sequence shown here is derived from an EMBL/GenBank/DDBJ whole genome shotgun (WGS) entry which is preliminary data.</text>
</comment>
<evidence type="ECO:0000313" key="2">
    <source>
        <dbReference type="Proteomes" id="UP001527181"/>
    </source>
</evidence>
<proteinExistence type="predicted"/>
<gene>
    <name evidence="1" type="ORF">M5X12_11705</name>
</gene>
<dbReference type="RefSeq" id="WP_268594168.1">
    <property type="nucleotide sequence ID" value="NZ_JAMDNK010000031.1"/>
</dbReference>
<accession>A0ABT4GX33</accession>